<keyword evidence="2" id="KW-1185">Reference proteome</keyword>
<proteinExistence type="predicted"/>
<dbReference type="Proteomes" id="UP000735302">
    <property type="component" value="Unassembled WGS sequence"/>
</dbReference>
<reference evidence="1 2" key="1">
    <citation type="journal article" date="2021" name="Elife">
        <title>Chloroplast acquisition without the gene transfer in kleptoplastic sea slugs, Plakobranchus ocellatus.</title>
        <authorList>
            <person name="Maeda T."/>
            <person name="Takahashi S."/>
            <person name="Yoshida T."/>
            <person name="Shimamura S."/>
            <person name="Takaki Y."/>
            <person name="Nagai Y."/>
            <person name="Toyoda A."/>
            <person name="Suzuki Y."/>
            <person name="Arimoto A."/>
            <person name="Ishii H."/>
            <person name="Satoh N."/>
            <person name="Nishiyama T."/>
            <person name="Hasebe M."/>
            <person name="Maruyama T."/>
            <person name="Minagawa J."/>
            <person name="Obokata J."/>
            <person name="Shigenobu S."/>
        </authorList>
    </citation>
    <scope>NUCLEOTIDE SEQUENCE [LARGE SCALE GENOMIC DNA]</scope>
</reference>
<sequence length="104" mass="11611">MTLLYLLCRGIISPSISNIYSAIPTGSAGEATTHAPIEPEIPHSNRQARQEKFLPITIDKAFKLPSDNNRRGFLENFSTFVRITFLLLTCRLVDPVLVKSTISH</sequence>
<dbReference type="AlphaFoldDB" id="A0AAV3Y5H5"/>
<organism evidence="1 2">
    <name type="scientific">Plakobranchus ocellatus</name>
    <dbReference type="NCBI Taxonomy" id="259542"/>
    <lineage>
        <taxon>Eukaryota</taxon>
        <taxon>Metazoa</taxon>
        <taxon>Spiralia</taxon>
        <taxon>Lophotrochozoa</taxon>
        <taxon>Mollusca</taxon>
        <taxon>Gastropoda</taxon>
        <taxon>Heterobranchia</taxon>
        <taxon>Euthyneura</taxon>
        <taxon>Panpulmonata</taxon>
        <taxon>Sacoglossa</taxon>
        <taxon>Placobranchoidea</taxon>
        <taxon>Plakobranchidae</taxon>
        <taxon>Plakobranchus</taxon>
    </lineage>
</organism>
<evidence type="ECO:0000313" key="1">
    <source>
        <dbReference type="EMBL" id="GFN77682.1"/>
    </source>
</evidence>
<protein>
    <submittedName>
        <fullName evidence="1">Uncharacterized protein</fullName>
    </submittedName>
</protein>
<name>A0AAV3Y5H5_9GAST</name>
<dbReference type="EMBL" id="BLXT01000501">
    <property type="protein sequence ID" value="GFN77682.1"/>
    <property type="molecule type" value="Genomic_DNA"/>
</dbReference>
<accession>A0AAV3Y5H5</accession>
<evidence type="ECO:0000313" key="2">
    <source>
        <dbReference type="Proteomes" id="UP000735302"/>
    </source>
</evidence>
<gene>
    <name evidence="1" type="ORF">PoB_000418800</name>
</gene>
<comment type="caution">
    <text evidence="1">The sequence shown here is derived from an EMBL/GenBank/DDBJ whole genome shotgun (WGS) entry which is preliminary data.</text>
</comment>